<feature type="signal peptide" evidence="1">
    <location>
        <begin position="1"/>
        <end position="26"/>
    </location>
</feature>
<protein>
    <submittedName>
        <fullName evidence="3">PEP-CTERM protein-sorting domain-containing protein</fullName>
    </submittedName>
</protein>
<organism evidence="3 4">
    <name type="scientific">Desulfocicer vacuolatum DSM 3385</name>
    <dbReference type="NCBI Taxonomy" id="1121400"/>
    <lineage>
        <taxon>Bacteria</taxon>
        <taxon>Pseudomonadati</taxon>
        <taxon>Thermodesulfobacteriota</taxon>
        <taxon>Desulfobacteria</taxon>
        <taxon>Desulfobacterales</taxon>
        <taxon>Desulfobacteraceae</taxon>
        <taxon>Desulfocicer</taxon>
    </lineage>
</organism>
<accession>A0A1W2DBD1</accession>
<proteinExistence type="predicted"/>
<sequence>MKKHFVVHLMVSMLFLVFFFSSSVFAYNYGFENITNNNAGDAAIGEAQLSFSVTKYSDTQVQFLFQNIGPEDSSIADIYFDDDVPLMTWSSFSLMGDGVSFSEGAKPGNLPGGKAFSFSSDYSYDSDSPVQPNGINPGEVLGIVFDYTDGYGLDQIIAALNDGSMSVGIHVQGFASGGSEGFVNTPTNPVPEPASMVLLGIGLLGVAGVSRKKILNK</sequence>
<feature type="chain" id="PRO_5010740008" evidence="1">
    <location>
        <begin position="27"/>
        <end position="217"/>
    </location>
</feature>
<name>A0A1W2DBD1_9BACT</name>
<feature type="domain" description="Ice-binding protein C-terminal" evidence="2">
    <location>
        <begin position="189"/>
        <end position="212"/>
    </location>
</feature>
<dbReference type="InterPro" id="IPR013424">
    <property type="entry name" value="Ice-binding_C"/>
</dbReference>
<dbReference type="EMBL" id="FWXY01000016">
    <property type="protein sequence ID" value="SMC94770.1"/>
    <property type="molecule type" value="Genomic_DNA"/>
</dbReference>
<keyword evidence="1" id="KW-0732">Signal</keyword>
<dbReference type="AlphaFoldDB" id="A0A1W2DBD1"/>
<evidence type="ECO:0000313" key="4">
    <source>
        <dbReference type="Proteomes" id="UP000192418"/>
    </source>
</evidence>
<dbReference type="Proteomes" id="UP000192418">
    <property type="component" value="Unassembled WGS sequence"/>
</dbReference>
<dbReference type="NCBIfam" id="TIGR02595">
    <property type="entry name" value="PEP_CTERM"/>
    <property type="match status" value="1"/>
</dbReference>
<evidence type="ECO:0000313" key="3">
    <source>
        <dbReference type="EMBL" id="SMC94770.1"/>
    </source>
</evidence>
<keyword evidence="4" id="KW-1185">Reference proteome</keyword>
<dbReference type="Pfam" id="PF07589">
    <property type="entry name" value="PEP-CTERM"/>
    <property type="match status" value="1"/>
</dbReference>
<evidence type="ECO:0000259" key="2">
    <source>
        <dbReference type="Pfam" id="PF07589"/>
    </source>
</evidence>
<evidence type="ECO:0000256" key="1">
    <source>
        <dbReference type="SAM" id="SignalP"/>
    </source>
</evidence>
<gene>
    <name evidence="3" type="ORF">SAMN02746065_11696</name>
</gene>
<reference evidence="3 4" key="1">
    <citation type="submission" date="2017-04" db="EMBL/GenBank/DDBJ databases">
        <authorList>
            <person name="Afonso C.L."/>
            <person name="Miller P.J."/>
            <person name="Scott M.A."/>
            <person name="Spackman E."/>
            <person name="Goraichik I."/>
            <person name="Dimitrov K.M."/>
            <person name="Suarez D.L."/>
            <person name="Swayne D.E."/>
        </authorList>
    </citation>
    <scope>NUCLEOTIDE SEQUENCE [LARGE SCALE GENOMIC DNA]</scope>
    <source>
        <strain evidence="3 4">DSM 3385</strain>
    </source>
</reference>